<feature type="region of interest" description="Disordered" evidence="4">
    <location>
        <begin position="1407"/>
        <end position="1476"/>
    </location>
</feature>
<evidence type="ECO:0000256" key="3">
    <source>
        <dbReference type="ARBA" id="ARBA00023119"/>
    </source>
</evidence>
<dbReference type="InterPro" id="IPR008160">
    <property type="entry name" value="Collagen"/>
</dbReference>
<dbReference type="InterPro" id="IPR000885">
    <property type="entry name" value="Fib_collagen_C"/>
</dbReference>
<dbReference type="Gene3D" id="2.60.120.1000">
    <property type="match status" value="2"/>
</dbReference>
<dbReference type="GO" id="GO:0005615">
    <property type="term" value="C:extracellular space"/>
    <property type="evidence" value="ECO:0007669"/>
    <property type="project" value="TreeGrafter"/>
</dbReference>
<feature type="domain" description="Fibrillar collagen NC1" evidence="5">
    <location>
        <begin position="259"/>
        <end position="459"/>
    </location>
</feature>
<evidence type="ECO:0000313" key="7">
    <source>
        <dbReference type="Proteomes" id="UP001174909"/>
    </source>
</evidence>
<evidence type="ECO:0000313" key="6">
    <source>
        <dbReference type="EMBL" id="CAI8006239.1"/>
    </source>
</evidence>
<sequence length="1890" mass="202779">MLETKAGLANRDQRDPEEDKEIRVKMDLQDFLVLQDKMAHLEIQGLKESRVSQGLMETAVHVDLLAETGRKVHRVQMGCEEKEDGRAHPVLSDFPDQTAVLDLVETVETPDKRVPKAPLVHQVHQDLKVQAVLPDHMGARGRKEQLGLVGDKGILGAQGFKGPVGMSGEPGPPGPLGAVGNRGPEGDLGPRGLSGGSGPPGRKGPKGGNGEGGDRGVGGNSGLPGPPGEPSSPSFPIPPASNGSRFYRGLADEGEDVNLESLTKVIEVHMKLLNLKSPLGSKESPARSCLDLLLDDPEISNGLYWIDPNGGCRSDAVAVHCNFTGEAVKTCLLPEQDTADGRHWTEESIWFSDLSGGFKLSYGIPKSQVQSLRTGSRHASQSFKYICHNSVDSLVFRASNGKEISATKTLYNGCQYALSCSDLAVGMARLAISVLFLALLVLETSAQSGDTLIDDADYESLYDFTGDRTIGWYEPEIQHDANWTKEICTRYRQGSIDFFYEAVYPFHPTRFPEFDDYNLHAVRSELNEYYPRLSGDQICRGNHFASNFSILFKFKAEERLRFTLLNISDGSGYEFSVVIDMIQNSVTLAFSDCRTLQLIIPLGDNNPLETGVWHRLAIAVDQSFIVVYLDCNQVHTHLFVSGCTVVCDETVEIGMLESEFTGTLTVSEFVYFPDSDAEELSQTGAAIFCTDLDRAVCGITVETPTADKPEPEIDINSERQANDTTSPIVTVNPFADIIAELGNNIVIRGDEGEPGNAGYGFRGLGDYGLPGQPGYDGRPGDHGIPGVSGAIGLPGIPGPPGATLYSQLASLETQVQLERRETWDNTGLKGMWDLQAHQETMDHLDPVDLQVPMDSQAPMEEELEIPLLCIPQPLIICFLFCRDGLDQKDMLEKWDQEETGAILVTWGELDHLDSLDILAEKDMLEMLVKTEHLVLLDRQDLLDSQDSQVARDHLAQLEHQDRLETREIRVLLDETGRVAHKDHQERMALLDLRVSQGHKESQVAVGHTDILENGEYQVTVVCLEYSGSRESEEPEVSKEPMVSLEETVMMESKADRPGFDGSAGSPGVDGDPGIPGENGSPGGRGPQGRAGEVGTIGSPGETGERGPQGLSGFDGLPGDVGQPGNLGPPGSPVGLARLSWKFRISGCKRIDCKHYTYFFREMNILMVYWIPVQGATGIPGNRGFAGPRGSRGEGGENGLRGEDGAPGKFGDPGTPGEPGKSGKDGATGAPGNPGLSGAAGQDGVRGDRGQAGYPGDQVRESILCHNGGATAIMIRRAQEERLATQEHQVHLDKTELVENQEPSDQLDPRDNMEHRDKMALTEPMGKEVQRVQRVKLGIKVWTVVTDKEVQEVIRVYLEQREPWVVQDLQEDEANLVPLETPDPRVMMDLQEISEHVALMETLVSEVPVGNRGQRARRETREGKGDQGPEGRDGQPGTPGPTGIIGDRGERGDRGTRGEPGEPGDRGPTGEPGPTVRSCSAYICKETFTLEHRELLVCGEAGVILVLLDRGVSKDLLDNLVHEDRLALLWGPPGTTGQTGVAGREGPKGFRGRPGTPGAAGEAGGQGPPGDLGPRGTQGPLGETGFAGAQGDPGNSGVPGEVGEFGEPGAQGPSGDPGSKGAPGTTGEPGEKGLLGEAGREGPPGVKGDKGLIGLQGRDGRPGDTGPAGPRGPQGQPGPPGENGPTGDGGKDGVPGPRGDAGPPALAATSKKSSFYISGSDTFIQSMLSMIVQLDNMTRYAELLTMPNGTRSFPARSCCDLKEQYPDIPSGTYWIDPNGGCSADAFQVDCDYEDNGCATCIDAKTWSESLQSPDIAERVYQSISNVFAKKVAYSISKVQLKMLQITSRRAEQAVTVHCQNLAFSDTELKFHTMKPGSSVKPSTNSGGCSVR</sequence>
<dbReference type="InterPro" id="IPR013320">
    <property type="entry name" value="ConA-like_dom_sf"/>
</dbReference>
<dbReference type="EMBL" id="CASHTH010000671">
    <property type="protein sequence ID" value="CAI8006239.1"/>
    <property type="molecule type" value="Genomic_DNA"/>
</dbReference>
<feature type="compositionally biased region" description="Gly residues" evidence="4">
    <location>
        <begin position="1560"/>
        <end position="1569"/>
    </location>
</feature>
<keyword evidence="2" id="KW-0964">Secreted</keyword>
<feature type="compositionally biased region" description="Basic and acidic residues" evidence="4">
    <location>
        <begin position="1190"/>
        <end position="1205"/>
    </location>
</feature>
<evidence type="ECO:0000259" key="5">
    <source>
        <dbReference type="PROSITE" id="PS51461"/>
    </source>
</evidence>
<dbReference type="SUPFAM" id="SSF49899">
    <property type="entry name" value="Concanavalin A-like lectins/glucanases"/>
    <property type="match status" value="1"/>
</dbReference>
<feature type="compositionally biased region" description="Pro residues" evidence="4">
    <location>
        <begin position="224"/>
        <end position="239"/>
    </location>
</feature>
<dbReference type="PANTHER" id="PTHR24023:SF1082">
    <property type="entry name" value="COLLAGEN TRIPLE HELIX REPEAT"/>
    <property type="match status" value="1"/>
</dbReference>
<keyword evidence="3 6" id="KW-0176">Collagen</keyword>
<feature type="compositionally biased region" description="Low complexity" evidence="4">
    <location>
        <begin position="1597"/>
        <end position="1607"/>
    </location>
</feature>
<dbReference type="GO" id="GO:0030198">
    <property type="term" value="P:extracellular matrix organization"/>
    <property type="evidence" value="ECO:0007669"/>
    <property type="project" value="TreeGrafter"/>
</dbReference>
<evidence type="ECO:0000256" key="1">
    <source>
        <dbReference type="ARBA" id="ARBA00004613"/>
    </source>
</evidence>
<feature type="compositionally biased region" description="Gly residues" evidence="4">
    <location>
        <begin position="1079"/>
        <end position="1088"/>
    </location>
</feature>
<feature type="compositionally biased region" description="Basic and acidic residues" evidence="4">
    <location>
        <begin position="1446"/>
        <end position="1464"/>
    </location>
</feature>
<dbReference type="SMART" id="SM00038">
    <property type="entry name" value="COLFI"/>
    <property type="match status" value="2"/>
</dbReference>
<feature type="region of interest" description="Disordered" evidence="4">
    <location>
        <begin position="160"/>
        <end position="248"/>
    </location>
</feature>
<feature type="region of interest" description="Disordered" evidence="4">
    <location>
        <begin position="1054"/>
        <end position="1130"/>
    </location>
</feature>
<dbReference type="GO" id="GO:0005581">
    <property type="term" value="C:collagen trimer"/>
    <property type="evidence" value="ECO:0007669"/>
    <property type="project" value="UniProtKB-KW"/>
</dbReference>
<keyword evidence="7" id="KW-1185">Reference proteome</keyword>
<feature type="compositionally biased region" description="Gly residues" evidence="4">
    <location>
        <begin position="192"/>
        <end position="222"/>
    </location>
</feature>
<feature type="region of interest" description="Disordered" evidence="4">
    <location>
        <begin position="1181"/>
        <end position="1255"/>
    </location>
</feature>
<feature type="domain" description="Fibrillar collagen NC1" evidence="5">
    <location>
        <begin position="1727"/>
        <end position="1890"/>
    </location>
</feature>
<dbReference type="PROSITE" id="PS51461">
    <property type="entry name" value="NC1_FIB"/>
    <property type="match status" value="2"/>
</dbReference>
<dbReference type="InterPro" id="IPR050149">
    <property type="entry name" value="Collagen_superfamily"/>
</dbReference>
<dbReference type="Proteomes" id="UP001174909">
    <property type="component" value="Unassembled WGS sequence"/>
</dbReference>
<dbReference type="Pfam" id="PF01410">
    <property type="entry name" value="COLFI"/>
    <property type="match status" value="2"/>
</dbReference>
<protein>
    <submittedName>
        <fullName evidence="6">Collagen EMF1-alpha</fullName>
    </submittedName>
</protein>
<gene>
    <name evidence="6" type="ORF">GBAR_LOCUS4613</name>
</gene>
<name>A0AA35R7I2_GEOBA</name>
<dbReference type="Pfam" id="PF01391">
    <property type="entry name" value="Collagen"/>
    <property type="match status" value="4"/>
</dbReference>
<dbReference type="PANTHER" id="PTHR24023">
    <property type="entry name" value="COLLAGEN ALPHA"/>
    <property type="match status" value="1"/>
</dbReference>
<evidence type="ECO:0000256" key="4">
    <source>
        <dbReference type="SAM" id="MobiDB-lite"/>
    </source>
</evidence>
<dbReference type="GO" id="GO:0031012">
    <property type="term" value="C:extracellular matrix"/>
    <property type="evidence" value="ECO:0007669"/>
    <property type="project" value="TreeGrafter"/>
</dbReference>
<dbReference type="GO" id="GO:0030020">
    <property type="term" value="F:extracellular matrix structural constituent conferring tensile strength"/>
    <property type="evidence" value="ECO:0007669"/>
    <property type="project" value="TreeGrafter"/>
</dbReference>
<comment type="caution">
    <text evidence="6">The sequence shown here is derived from an EMBL/GenBank/DDBJ whole genome shotgun (WGS) entry which is preliminary data.</text>
</comment>
<organism evidence="6 7">
    <name type="scientific">Geodia barretti</name>
    <name type="common">Barrett's horny sponge</name>
    <dbReference type="NCBI Taxonomy" id="519541"/>
    <lineage>
        <taxon>Eukaryota</taxon>
        <taxon>Metazoa</taxon>
        <taxon>Porifera</taxon>
        <taxon>Demospongiae</taxon>
        <taxon>Heteroscleromorpha</taxon>
        <taxon>Tetractinellida</taxon>
        <taxon>Astrophorina</taxon>
        <taxon>Geodiidae</taxon>
        <taxon>Geodia</taxon>
    </lineage>
</organism>
<proteinExistence type="predicted"/>
<evidence type="ECO:0000256" key="2">
    <source>
        <dbReference type="ARBA" id="ARBA00022525"/>
    </source>
</evidence>
<reference evidence="6" key="1">
    <citation type="submission" date="2023-03" db="EMBL/GenBank/DDBJ databases">
        <authorList>
            <person name="Steffen K."/>
            <person name="Cardenas P."/>
        </authorList>
    </citation>
    <scope>NUCLEOTIDE SEQUENCE</scope>
</reference>
<accession>A0AA35R7I2</accession>
<dbReference type="Gene3D" id="2.60.120.200">
    <property type="match status" value="1"/>
</dbReference>
<comment type="subcellular location">
    <subcellularLocation>
        <location evidence="1">Secreted</location>
    </subcellularLocation>
</comment>
<feature type="compositionally biased region" description="Basic and acidic residues" evidence="4">
    <location>
        <begin position="1415"/>
        <end position="1432"/>
    </location>
</feature>
<feature type="region of interest" description="Disordered" evidence="4">
    <location>
        <begin position="1531"/>
        <end position="1706"/>
    </location>
</feature>